<feature type="repeat" description="TPR" evidence="2">
    <location>
        <begin position="109"/>
        <end position="142"/>
    </location>
</feature>
<dbReference type="OrthoDB" id="9800698at2"/>
<accession>A0A495DCJ3</accession>
<dbReference type="PANTHER" id="PTHR12788:SF10">
    <property type="entry name" value="PROTEIN-TYROSINE SULFOTRANSFERASE"/>
    <property type="match status" value="1"/>
</dbReference>
<dbReference type="PANTHER" id="PTHR12788">
    <property type="entry name" value="PROTEIN-TYROSINE SULFOTRANSFERASE 2"/>
    <property type="match status" value="1"/>
</dbReference>
<comment type="caution">
    <text evidence="3">The sequence shown here is derived from an EMBL/GenBank/DDBJ whole genome shotgun (WGS) entry which is preliminary data.</text>
</comment>
<dbReference type="AlphaFoldDB" id="A0A495DCJ3"/>
<dbReference type="Gene3D" id="3.40.50.300">
    <property type="entry name" value="P-loop containing nucleotide triphosphate hydrolases"/>
    <property type="match status" value="1"/>
</dbReference>
<dbReference type="GO" id="GO:0008476">
    <property type="term" value="F:protein-tyrosine sulfotransferase activity"/>
    <property type="evidence" value="ECO:0007669"/>
    <property type="project" value="InterPro"/>
</dbReference>
<dbReference type="Pfam" id="PF13469">
    <property type="entry name" value="Sulfotransfer_3"/>
    <property type="match status" value="1"/>
</dbReference>
<feature type="repeat" description="TPR" evidence="2">
    <location>
        <begin position="41"/>
        <end position="74"/>
    </location>
</feature>
<evidence type="ECO:0000256" key="1">
    <source>
        <dbReference type="ARBA" id="ARBA00022679"/>
    </source>
</evidence>
<sequence>MIVTLSVESHLAEAAKALGANRYQDAHAHCMSVLRTEGPNAEAFFLLGLLTAAHDNHAKAVEIFDRAIAVKARDARFHAHRAKSLLALNQRDAAAGAAREAAKIGPPDALTFDTVGVVFTRLGDHAAAIGLFEAAVAKDPQRADYHYNLAASRQFAGDFPGAEAAYARTLDLAPDHARALSAIVGLKRQDEADNRLADLVAAFEARADGDEETQLHLGHAIAKTLEDLGRHGEALDWLGRAKAGASARRGYEPADDAGLFEAARATAGAGGPAPDRSGWPSERPIFIAGLPRTGTTLVDRILSAHSAVRPVGELSNFALLGKRLAATPGPYVMDASTLAAAGDIDAARWGEAYEASVADLAGDAPRFTDKMPLNIVWAGHINHALPNARIICLRRHPIDACLSNYRQLFATSFSYYNYAYTLEDCARYYLGFNRLRAHWSATLPADRYAEVAYEDVVADLDGEARRLIAHCGLDWEPACLDFHNQAGSVATASSVQVRQPLYSSSIGRWKRHAEALAPMRTILEAGGVIDGDGNWLRGA</sequence>
<dbReference type="EMBL" id="RBIM01000003">
    <property type="protein sequence ID" value="RKR00038.1"/>
    <property type="molecule type" value="Genomic_DNA"/>
</dbReference>
<dbReference type="InterPro" id="IPR011990">
    <property type="entry name" value="TPR-like_helical_dom_sf"/>
</dbReference>
<dbReference type="PROSITE" id="PS50005">
    <property type="entry name" value="TPR"/>
    <property type="match status" value="2"/>
</dbReference>
<dbReference type="InterPro" id="IPR026634">
    <property type="entry name" value="TPST-like"/>
</dbReference>
<dbReference type="Pfam" id="PF14559">
    <property type="entry name" value="TPR_19"/>
    <property type="match status" value="1"/>
</dbReference>
<dbReference type="SUPFAM" id="SSF48452">
    <property type="entry name" value="TPR-like"/>
    <property type="match status" value="1"/>
</dbReference>
<evidence type="ECO:0000313" key="4">
    <source>
        <dbReference type="Proteomes" id="UP000273675"/>
    </source>
</evidence>
<keyword evidence="1" id="KW-0808">Transferase</keyword>
<name>A0A495DCJ3_9PROT</name>
<dbReference type="Proteomes" id="UP000273675">
    <property type="component" value="Unassembled WGS sequence"/>
</dbReference>
<dbReference type="RefSeq" id="WP_121210441.1">
    <property type="nucleotide sequence ID" value="NZ_RBIM01000003.1"/>
</dbReference>
<dbReference type="InterPro" id="IPR019734">
    <property type="entry name" value="TPR_rpt"/>
</dbReference>
<dbReference type="InterPro" id="IPR027417">
    <property type="entry name" value="P-loop_NTPase"/>
</dbReference>
<evidence type="ECO:0000256" key="2">
    <source>
        <dbReference type="PROSITE-ProRule" id="PRU00339"/>
    </source>
</evidence>
<protein>
    <submittedName>
        <fullName evidence="3">Tfp pilus assembly protein PilF</fullName>
    </submittedName>
</protein>
<evidence type="ECO:0000313" key="3">
    <source>
        <dbReference type="EMBL" id="RKR00038.1"/>
    </source>
</evidence>
<reference evidence="3 4" key="1">
    <citation type="submission" date="2018-10" db="EMBL/GenBank/DDBJ databases">
        <title>Genomic Encyclopedia of Type Strains, Phase IV (KMG-IV): sequencing the most valuable type-strain genomes for metagenomic binning, comparative biology and taxonomic classification.</title>
        <authorList>
            <person name="Goeker M."/>
        </authorList>
    </citation>
    <scope>NUCLEOTIDE SEQUENCE [LARGE SCALE GENOMIC DNA]</scope>
    <source>
        <strain evidence="3 4">DSM 4734</strain>
    </source>
</reference>
<proteinExistence type="predicted"/>
<organism evidence="3 4">
    <name type="scientific">Maricaulis maris</name>
    <dbReference type="NCBI Taxonomy" id="74318"/>
    <lineage>
        <taxon>Bacteria</taxon>
        <taxon>Pseudomonadati</taxon>
        <taxon>Pseudomonadota</taxon>
        <taxon>Alphaproteobacteria</taxon>
        <taxon>Maricaulales</taxon>
        <taxon>Maricaulaceae</taxon>
        <taxon>Maricaulis</taxon>
    </lineage>
</organism>
<gene>
    <name evidence="3" type="ORF">C7435_1236</name>
</gene>
<dbReference type="SMART" id="SM00028">
    <property type="entry name" value="TPR"/>
    <property type="match status" value="4"/>
</dbReference>
<dbReference type="SUPFAM" id="SSF52540">
    <property type="entry name" value="P-loop containing nucleoside triphosphate hydrolases"/>
    <property type="match status" value="1"/>
</dbReference>
<dbReference type="Gene3D" id="1.25.40.10">
    <property type="entry name" value="Tetratricopeptide repeat domain"/>
    <property type="match status" value="2"/>
</dbReference>
<keyword evidence="2" id="KW-0802">TPR repeat</keyword>